<feature type="repeat" description="RCC1" evidence="6">
    <location>
        <begin position="83"/>
        <end position="136"/>
    </location>
</feature>
<dbReference type="InterPro" id="IPR019786">
    <property type="entry name" value="Zinc_finger_PHD-type_CS"/>
</dbReference>
<keyword evidence="7" id="KW-0175">Coiled coil</keyword>
<dbReference type="SMART" id="SM00249">
    <property type="entry name" value="PHD"/>
    <property type="match status" value="1"/>
</dbReference>
<dbReference type="InterPro" id="IPR009091">
    <property type="entry name" value="RCC1/BLIP-II"/>
</dbReference>
<feature type="compositionally biased region" description="Polar residues" evidence="8">
    <location>
        <begin position="870"/>
        <end position="884"/>
    </location>
</feature>
<feature type="domain" description="EH" evidence="10">
    <location>
        <begin position="690"/>
        <end position="780"/>
    </location>
</feature>
<feature type="repeat" description="RCC1" evidence="6">
    <location>
        <begin position="336"/>
        <end position="400"/>
    </location>
</feature>
<feature type="region of interest" description="Disordered" evidence="8">
    <location>
        <begin position="863"/>
        <end position="891"/>
    </location>
</feature>
<protein>
    <submittedName>
        <fullName evidence="12">Transcription factor</fullName>
    </submittedName>
</protein>
<dbReference type="InterPro" id="IPR002048">
    <property type="entry name" value="EF_hand_dom"/>
</dbReference>
<dbReference type="PROSITE" id="PS01359">
    <property type="entry name" value="ZF_PHD_1"/>
    <property type="match status" value="1"/>
</dbReference>
<dbReference type="InterPro" id="IPR000408">
    <property type="entry name" value="Reg_chr_condens"/>
</dbReference>
<dbReference type="GO" id="GO:0008270">
    <property type="term" value="F:zinc ion binding"/>
    <property type="evidence" value="ECO:0007669"/>
    <property type="project" value="UniProtKB-KW"/>
</dbReference>
<dbReference type="InterPro" id="IPR000261">
    <property type="entry name" value="EH_dom"/>
</dbReference>
<feature type="domain" description="PHD-type" evidence="9">
    <location>
        <begin position="8"/>
        <end position="71"/>
    </location>
</feature>
<dbReference type="InterPro" id="IPR013083">
    <property type="entry name" value="Znf_RING/FYVE/PHD"/>
</dbReference>
<name>A0A0P1A6M0_PLAHL</name>
<feature type="coiled-coil region" evidence="7">
    <location>
        <begin position="1057"/>
        <end position="1091"/>
    </location>
</feature>
<sequence length="1616" mass="173161">MAPMTMSADACRVCGKEDDEEFLVLCDGCDRAFHTACVQGCTCCNTKPRNNFARKPAVPEGDWFCKFCAGRIPSLEEGKTPVSSVFVWGDNEDGQLALPENEAKVIWKPTKVHELDGIGVLSIACGETCTYVLCNDANLYSVGTGLSGQLGHQDIVHEKLSHFRMLESVTEEKRSKGEGRFSQIHAGSNFGLAITTEGHCYSWGNGEVGQLGHQDNKNKKVPKKISALRELEVPVDLACCGGDFVIMTTKDAGDNDQFNTKRPGVFMSMGSNSQGQLGDASNKNQWVPQLLNNDASDFTSPENRDIDEPTEFLLGRDITLLSAGRSHAAAIVRGTKSLWTWGYGDRGQIGHSKPLPVAGQSKFFRSQFRVPRPRFVQAFKNDTVKLVACGAQHTLVLLTDGRLFAMGDNEFGQLGVKRGDTPEDNCVEMPVHISTFGVENSVKQIGCGDDFSAALTTTNDVYTWGRNQLGQLGLGESQKTPLDVPTKITGLSPIKQLAVGINQIFAIEFTNASLPPPIVRAAVAKRGRSRGGDAIAFTRQNTNITMLRSIRSSSFMRVQVLMQIKTGHRNAISGQQAVAFFARSHLDSSTLREIWSIADAQQRSELSRNEFYVAMRLISMIQRGEQVSVQRFSQFAAMSYPLAMMDGMPPPSSIQQQPIQSQESHPIEPLCGSMQQQPTPTGPYALSADEKSKYDNIFQQYDTDRDGFIMGSEAVTLFQMSGLDRIVLRNIWSMADITQDSKLSAQEFYVAMHLIVCVSKRGLPMPATLPRELSETAFSSGGTFQNMTQYGVPSSQRHNVRIPSQHDAPVQMQQGSLPPPQPEGMSAFDSFSIVEDTPLPGLASFKPQASSLNPVSGNALNNYAGGSGEKSASTPSGGLHNISTPEVPDTISGRTCINPALTVKSTSSFTGVAPLPTHQYANRINSRNFGSNESIKVSHTPAAGIQPSQRMYADFDCEHFGSPSVNSSDKVFLGDEENKRMVGQLNKLNDEVIQVLAGVKRKQKTIEGICEKVRDLDELRHELVTLVMKREDLRVSTAFTSGADEDVEKDKMKHVLIHSLQSLVENQKQVIQQLQVDISSYEGELEEAVLSAKLQQKLSLDSHPSMIVNGALTSDSVGAAGGVVNAYAPAPFALDDSKGLPSPMAAPSAPSISAFSSVVTDGSGFDPLSNIESAPRSATSAIAKSTVENSSRLLLSPTPSPLENTAADDGFHAFSGFDPADATTSLTANVREGPAKLPLTLVSVDANDSSGFDAFGIAPVSAETQVRLSSQGNMSFAPSAEADEFGFSEFDAAPSSFDTGNSENSSIRTMPSSGVATSLKADSCASANIAANSRAFESSPFLTPSAMENMDFDAFAAAPNSTDNVATEVLLLSSAATDRPSSELNTVNDAGAALNEAVATFESSESDENLLFSPTCIPAAASISSAHDAFGDLSASRKSAVPANAPEIMTKSPFSPVASETNDHHEFVDPSFLPVVNNDSSSEFETFGDFGTVPVSTYNTAIPTAAETSDIGSVDFEASADANTASVSTADVPKILPAADPSDSSLHPPTVLDDSKLGDYDDLSSASIKASVTKPANEVLPVNTKEEINFGDFGDFNTASAPMDQNNFEAFEDFTC</sequence>
<proteinExistence type="predicted"/>
<dbReference type="InterPro" id="IPR001965">
    <property type="entry name" value="Znf_PHD"/>
</dbReference>
<evidence type="ECO:0000313" key="13">
    <source>
        <dbReference type="Proteomes" id="UP000054928"/>
    </source>
</evidence>
<reference evidence="13" key="1">
    <citation type="submission" date="2014-09" db="EMBL/GenBank/DDBJ databases">
        <authorList>
            <person name="Sharma Rahul"/>
            <person name="Thines Marco"/>
        </authorList>
    </citation>
    <scope>NUCLEOTIDE SEQUENCE [LARGE SCALE GENOMIC DNA]</scope>
</reference>
<dbReference type="Gene3D" id="3.30.40.10">
    <property type="entry name" value="Zinc/RING finger domain, C3HC4 (zinc finger)"/>
    <property type="match status" value="1"/>
</dbReference>
<keyword evidence="4" id="KW-0862">Zinc</keyword>
<feature type="repeat" description="RCC1" evidence="6">
    <location>
        <begin position="198"/>
        <end position="251"/>
    </location>
</feature>
<dbReference type="Proteomes" id="UP000054928">
    <property type="component" value="Unassembled WGS sequence"/>
</dbReference>
<dbReference type="InterPro" id="IPR011011">
    <property type="entry name" value="Znf_FYVE_PHD"/>
</dbReference>
<dbReference type="EMBL" id="CCYD01000109">
    <property type="protein sequence ID" value="CEG35884.1"/>
    <property type="molecule type" value="Genomic_DNA"/>
</dbReference>
<dbReference type="SUPFAM" id="SSF47473">
    <property type="entry name" value="EF-hand"/>
    <property type="match status" value="2"/>
</dbReference>
<evidence type="ECO:0000256" key="2">
    <source>
        <dbReference type="ARBA" id="ARBA00022737"/>
    </source>
</evidence>
<keyword evidence="3 5" id="KW-0863">Zinc-finger</keyword>
<evidence type="ECO:0000256" key="5">
    <source>
        <dbReference type="PROSITE-ProRule" id="PRU00146"/>
    </source>
</evidence>
<dbReference type="Gene3D" id="1.10.238.10">
    <property type="entry name" value="EF-hand"/>
    <property type="match status" value="2"/>
</dbReference>
<dbReference type="InterPro" id="IPR011992">
    <property type="entry name" value="EF-hand-dom_pair"/>
</dbReference>
<dbReference type="PROSITE" id="PS50016">
    <property type="entry name" value="ZF_PHD_2"/>
    <property type="match status" value="1"/>
</dbReference>
<keyword evidence="13" id="KW-1185">Reference proteome</keyword>
<dbReference type="PROSITE" id="PS50031">
    <property type="entry name" value="EH"/>
    <property type="match status" value="2"/>
</dbReference>
<dbReference type="STRING" id="4781.A0A0P1A6M0"/>
<evidence type="ECO:0000259" key="11">
    <source>
        <dbReference type="PROSITE" id="PS50222"/>
    </source>
</evidence>
<dbReference type="CDD" id="cd00052">
    <property type="entry name" value="EH"/>
    <property type="match status" value="2"/>
</dbReference>
<dbReference type="SMART" id="SM00027">
    <property type="entry name" value="EH"/>
    <property type="match status" value="2"/>
</dbReference>
<dbReference type="PANTHER" id="PTHR22870:SF466">
    <property type="entry name" value="ANKYRIN REPEAT-CONTAINING PROTEIN"/>
    <property type="match status" value="1"/>
</dbReference>
<evidence type="ECO:0000256" key="6">
    <source>
        <dbReference type="PROSITE-ProRule" id="PRU00235"/>
    </source>
</evidence>
<evidence type="ECO:0000256" key="7">
    <source>
        <dbReference type="SAM" id="Coils"/>
    </source>
</evidence>
<dbReference type="SMART" id="SM00054">
    <property type="entry name" value="EFh"/>
    <property type="match status" value="3"/>
</dbReference>
<dbReference type="PRINTS" id="PR00633">
    <property type="entry name" value="RCCNDNSATION"/>
</dbReference>
<evidence type="ECO:0000256" key="8">
    <source>
        <dbReference type="SAM" id="MobiDB-lite"/>
    </source>
</evidence>
<feature type="domain" description="EH" evidence="10">
    <location>
        <begin position="559"/>
        <end position="655"/>
    </location>
</feature>
<evidence type="ECO:0000256" key="3">
    <source>
        <dbReference type="ARBA" id="ARBA00022771"/>
    </source>
</evidence>
<dbReference type="PROSITE" id="PS50012">
    <property type="entry name" value="RCC1_3"/>
    <property type="match status" value="6"/>
</dbReference>
<dbReference type="Pfam" id="PF12763">
    <property type="entry name" value="EH"/>
    <property type="match status" value="2"/>
</dbReference>
<dbReference type="RefSeq" id="XP_024572253.1">
    <property type="nucleotide sequence ID" value="XM_024729137.1"/>
</dbReference>
<feature type="repeat" description="RCC1" evidence="6">
    <location>
        <begin position="459"/>
        <end position="510"/>
    </location>
</feature>
<dbReference type="OrthoDB" id="8068875at2759"/>
<feature type="repeat" description="RCC1" evidence="6">
    <location>
        <begin position="401"/>
        <end position="458"/>
    </location>
</feature>
<dbReference type="Gene3D" id="2.130.10.30">
    <property type="entry name" value="Regulator of chromosome condensation 1/beta-lactamase-inhibitor protein II"/>
    <property type="match status" value="2"/>
</dbReference>
<dbReference type="GeneID" id="36395266"/>
<accession>A0A0P1A6M0</accession>
<feature type="repeat" description="RCC1" evidence="6">
    <location>
        <begin position="264"/>
        <end position="334"/>
    </location>
</feature>
<evidence type="ECO:0000259" key="10">
    <source>
        <dbReference type="PROSITE" id="PS50031"/>
    </source>
</evidence>
<evidence type="ECO:0000256" key="1">
    <source>
        <dbReference type="ARBA" id="ARBA00022723"/>
    </source>
</evidence>
<dbReference type="Pfam" id="PF00628">
    <property type="entry name" value="PHD"/>
    <property type="match status" value="1"/>
</dbReference>
<dbReference type="SUPFAM" id="SSF57903">
    <property type="entry name" value="FYVE/PHD zinc finger"/>
    <property type="match status" value="1"/>
</dbReference>
<dbReference type="PROSITE" id="PS50222">
    <property type="entry name" value="EF_HAND_2"/>
    <property type="match status" value="1"/>
</dbReference>
<evidence type="ECO:0000313" key="12">
    <source>
        <dbReference type="EMBL" id="CEG35884.1"/>
    </source>
</evidence>
<dbReference type="InterPro" id="IPR019787">
    <property type="entry name" value="Znf_PHD-finger"/>
</dbReference>
<dbReference type="PROSITE" id="PS00626">
    <property type="entry name" value="RCC1_2"/>
    <property type="match status" value="1"/>
</dbReference>
<feature type="region of interest" description="Disordered" evidence="8">
    <location>
        <begin position="808"/>
        <end position="827"/>
    </location>
</feature>
<dbReference type="GO" id="GO:0005509">
    <property type="term" value="F:calcium ion binding"/>
    <property type="evidence" value="ECO:0007669"/>
    <property type="project" value="InterPro"/>
</dbReference>
<organism evidence="12 13">
    <name type="scientific">Plasmopara halstedii</name>
    <name type="common">Downy mildew of sunflower</name>
    <dbReference type="NCBI Taxonomy" id="4781"/>
    <lineage>
        <taxon>Eukaryota</taxon>
        <taxon>Sar</taxon>
        <taxon>Stramenopiles</taxon>
        <taxon>Oomycota</taxon>
        <taxon>Peronosporomycetes</taxon>
        <taxon>Peronosporales</taxon>
        <taxon>Peronosporaceae</taxon>
        <taxon>Plasmopara</taxon>
    </lineage>
</organism>
<evidence type="ECO:0000256" key="4">
    <source>
        <dbReference type="ARBA" id="ARBA00022833"/>
    </source>
</evidence>
<dbReference type="OMA" id="IWAMADS"/>
<dbReference type="PANTHER" id="PTHR22870">
    <property type="entry name" value="REGULATOR OF CHROMOSOME CONDENSATION"/>
    <property type="match status" value="1"/>
</dbReference>
<dbReference type="Pfam" id="PF00415">
    <property type="entry name" value="RCC1"/>
    <property type="match status" value="2"/>
</dbReference>
<dbReference type="InterPro" id="IPR051210">
    <property type="entry name" value="Ub_ligase/GEF_domain"/>
</dbReference>
<dbReference type="SUPFAM" id="SSF50985">
    <property type="entry name" value="RCC1/BLIP-II"/>
    <property type="match status" value="2"/>
</dbReference>
<keyword evidence="1" id="KW-0479">Metal-binding</keyword>
<dbReference type="Pfam" id="PF13540">
    <property type="entry name" value="RCC1_2"/>
    <property type="match status" value="2"/>
</dbReference>
<keyword evidence="2" id="KW-0677">Repeat</keyword>
<evidence type="ECO:0000259" key="9">
    <source>
        <dbReference type="PROSITE" id="PS50016"/>
    </source>
</evidence>
<feature type="domain" description="EF-hand" evidence="11">
    <location>
        <begin position="689"/>
        <end position="724"/>
    </location>
</feature>